<evidence type="ECO:0000256" key="2">
    <source>
        <dbReference type="ARBA" id="ARBA00022737"/>
    </source>
</evidence>
<protein>
    <submittedName>
        <fullName evidence="5">CLUMA_CG017883, isoform A</fullName>
    </submittedName>
</protein>
<dbReference type="AlphaFoldDB" id="A0A1J1J097"/>
<dbReference type="PANTHER" id="PTHR24367">
    <property type="entry name" value="LEUCINE-RICH REPEAT-CONTAINING PROTEIN"/>
    <property type="match status" value="1"/>
</dbReference>
<dbReference type="PANTHER" id="PTHR24367:SF318">
    <property type="entry name" value="LEUCINE-RICH GLIOMA-INACTIVATED PROTEIN 1-LIKE"/>
    <property type="match status" value="1"/>
</dbReference>
<dbReference type="SUPFAM" id="SSF52058">
    <property type="entry name" value="L domain-like"/>
    <property type="match status" value="1"/>
</dbReference>
<feature type="region of interest" description="Disordered" evidence="3">
    <location>
        <begin position="415"/>
        <end position="435"/>
    </location>
</feature>
<dbReference type="STRING" id="568069.A0A1J1J097"/>
<keyword evidence="6" id="KW-1185">Reference proteome</keyword>
<keyword evidence="1" id="KW-0433">Leucine-rich repeat</keyword>
<dbReference type="OrthoDB" id="6022531at2759"/>
<dbReference type="PROSITE" id="PS51450">
    <property type="entry name" value="LRR"/>
    <property type="match status" value="1"/>
</dbReference>
<dbReference type="InterPro" id="IPR003591">
    <property type="entry name" value="Leu-rich_rpt_typical-subtyp"/>
</dbReference>
<feature type="chain" id="PRO_5013153686" evidence="4">
    <location>
        <begin position="19"/>
        <end position="507"/>
    </location>
</feature>
<sequence length="507" mass="58997">MILRCLMLLLLMAITSHAERIEMECGFIEKTDRGLQCEFNNIFTFNSTEVYVTEKSTLIDAVSFRQSDLFTVPADIFRKFPQLKHLDVELTQIKEISGENFRNAKELKYFLARFNEIEELRSGTFEHCLLLKFIVLQYNLISYIHPNAFYGLSHLEAIYLDYNRVKTLPPTVLLPLTNLLHFSIAYNNLTTISNDLFMRNDKLETLNLGHNQISQFGDKQFENLPNLESIQLDHNNLRNLDLRTCKSTEINVDKNELSELELNKWTRFVSARGNPITKFTLHEHYGTGRNYNFSFDQVNEITFFVNENCCTKENLENFLILTQSFGDLSQKGFDATEWNCKFEKTIGYDTPHGFVVNNVCRKYSTDSRVHLPPSESPSTIRETFPTTTEWNYILPKETTITPRHHIHNQEDFIESDELESTTKPRESMEDSSPFSPSMFSGLNIETLSERRTTTSDPFEFTARVDEFFPSTTESYEEKNEKGIFKTVKKKVGGWKDKVVSKWNDWVG</sequence>
<gene>
    <name evidence="5" type="ORF">CLUMA_CG017883</name>
</gene>
<reference evidence="5 6" key="1">
    <citation type="submission" date="2015-04" db="EMBL/GenBank/DDBJ databases">
        <authorList>
            <person name="Syromyatnikov M.Y."/>
            <person name="Popov V.N."/>
        </authorList>
    </citation>
    <scope>NUCLEOTIDE SEQUENCE [LARGE SCALE GENOMIC DNA]</scope>
</reference>
<evidence type="ECO:0000256" key="3">
    <source>
        <dbReference type="SAM" id="MobiDB-lite"/>
    </source>
</evidence>
<evidence type="ECO:0000313" key="6">
    <source>
        <dbReference type="Proteomes" id="UP000183832"/>
    </source>
</evidence>
<evidence type="ECO:0000256" key="1">
    <source>
        <dbReference type="ARBA" id="ARBA00022614"/>
    </source>
</evidence>
<name>A0A1J1J097_9DIPT</name>
<proteinExistence type="predicted"/>
<evidence type="ECO:0000313" key="5">
    <source>
        <dbReference type="EMBL" id="CRL04830.1"/>
    </source>
</evidence>
<accession>A0A1J1J097</accession>
<dbReference type="InterPro" id="IPR051295">
    <property type="entry name" value="LGI_related"/>
</dbReference>
<dbReference type="SMART" id="SM00369">
    <property type="entry name" value="LRR_TYP"/>
    <property type="match status" value="6"/>
</dbReference>
<dbReference type="Pfam" id="PF13855">
    <property type="entry name" value="LRR_8"/>
    <property type="match status" value="1"/>
</dbReference>
<dbReference type="InterPro" id="IPR001611">
    <property type="entry name" value="Leu-rich_rpt"/>
</dbReference>
<dbReference type="EMBL" id="CVRI01000063">
    <property type="protein sequence ID" value="CRL04830.1"/>
    <property type="molecule type" value="Genomic_DNA"/>
</dbReference>
<feature type="signal peptide" evidence="4">
    <location>
        <begin position="1"/>
        <end position="18"/>
    </location>
</feature>
<dbReference type="Proteomes" id="UP000183832">
    <property type="component" value="Unassembled WGS sequence"/>
</dbReference>
<keyword evidence="4" id="KW-0732">Signal</keyword>
<evidence type="ECO:0000256" key="4">
    <source>
        <dbReference type="SAM" id="SignalP"/>
    </source>
</evidence>
<dbReference type="InterPro" id="IPR032675">
    <property type="entry name" value="LRR_dom_sf"/>
</dbReference>
<dbReference type="Gene3D" id="3.80.10.10">
    <property type="entry name" value="Ribonuclease Inhibitor"/>
    <property type="match status" value="1"/>
</dbReference>
<organism evidence="5 6">
    <name type="scientific">Clunio marinus</name>
    <dbReference type="NCBI Taxonomy" id="568069"/>
    <lineage>
        <taxon>Eukaryota</taxon>
        <taxon>Metazoa</taxon>
        <taxon>Ecdysozoa</taxon>
        <taxon>Arthropoda</taxon>
        <taxon>Hexapoda</taxon>
        <taxon>Insecta</taxon>
        <taxon>Pterygota</taxon>
        <taxon>Neoptera</taxon>
        <taxon>Endopterygota</taxon>
        <taxon>Diptera</taxon>
        <taxon>Nematocera</taxon>
        <taxon>Chironomoidea</taxon>
        <taxon>Chironomidae</taxon>
        <taxon>Clunio</taxon>
    </lineage>
</organism>
<keyword evidence="2" id="KW-0677">Repeat</keyword>